<dbReference type="EMBL" id="JAVDWR010000001">
    <property type="protein sequence ID" value="MDR7119627.1"/>
    <property type="molecule type" value="Genomic_DNA"/>
</dbReference>
<feature type="signal peptide" evidence="1">
    <location>
        <begin position="1"/>
        <end position="22"/>
    </location>
</feature>
<feature type="chain" id="PRO_5045371159" description="Cytochrome b562" evidence="1">
    <location>
        <begin position="23"/>
        <end position="123"/>
    </location>
</feature>
<keyword evidence="1" id="KW-0732">Signal</keyword>
<accession>A0ABU1VV91</accession>
<dbReference type="InterPro" id="IPR046634">
    <property type="entry name" value="DUF6746"/>
</dbReference>
<proteinExistence type="predicted"/>
<gene>
    <name evidence="2" type="ORF">J2W69_000542</name>
</gene>
<name>A0ABU1VV91_9GAMM</name>
<evidence type="ECO:0008006" key="4">
    <source>
        <dbReference type="Google" id="ProtNLM"/>
    </source>
</evidence>
<dbReference type="Pfam" id="PF20531">
    <property type="entry name" value="DUF6746"/>
    <property type="match status" value="1"/>
</dbReference>
<evidence type="ECO:0000313" key="3">
    <source>
        <dbReference type="Proteomes" id="UP001257909"/>
    </source>
</evidence>
<comment type="caution">
    <text evidence="2">The sequence shown here is derived from an EMBL/GenBank/DDBJ whole genome shotgun (WGS) entry which is preliminary data.</text>
</comment>
<dbReference type="Proteomes" id="UP001257909">
    <property type="component" value="Unassembled WGS sequence"/>
</dbReference>
<keyword evidence="3" id="KW-1185">Reference proteome</keyword>
<sequence length="123" mass="13565">MKSSALVFSCVVLVASSLTAMASERPDHFKGKESKTLAEAVANFKEANQRFAQLQSAQLTPEAMAEIHQLTYSMEVALEKIHQETAQLKVVLEEVHLASEKMDTNTVQQQGALYLKNATTLIK</sequence>
<protein>
    <recommendedName>
        <fullName evidence="4">Cytochrome b562</fullName>
    </recommendedName>
</protein>
<organism evidence="2 3">
    <name type="scientific">Rheinheimera soli</name>
    <dbReference type="NCBI Taxonomy" id="443616"/>
    <lineage>
        <taxon>Bacteria</taxon>
        <taxon>Pseudomonadati</taxon>
        <taxon>Pseudomonadota</taxon>
        <taxon>Gammaproteobacteria</taxon>
        <taxon>Chromatiales</taxon>
        <taxon>Chromatiaceae</taxon>
        <taxon>Rheinheimera</taxon>
    </lineage>
</organism>
<reference evidence="2 3" key="1">
    <citation type="submission" date="2023-07" db="EMBL/GenBank/DDBJ databases">
        <title>Sorghum-associated microbial communities from plants grown in Nebraska, USA.</title>
        <authorList>
            <person name="Schachtman D."/>
        </authorList>
    </citation>
    <scope>NUCLEOTIDE SEQUENCE [LARGE SCALE GENOMIC DNA]</scope>
    <source>
        <strain evidence="2 3">4138</strain>
    </source>
</reference>
<evidence type="ECO:0000256" key="1">
    <source>
        <dbReference type="SAM" id="SignalP"/>
    </source>
</evidence>
<evidence type="ECO:0000313" key="2">
    <source>
        <dbReference type="EMBL" id="MDR7119627.1"/>
    </source>
</evidence>
<dbReference type="RefSeq" id="WP_310274310.1">
    <property type="nucleotide sequence ID" value="NZ_JAVDWR010000001.1"/>
</dbReference>